<accession>A0AAX6E8Z8</accession>
<evidence type="ECO:0000313" key="3">
    <source>
        <dbReference type="EMBL" id="KAJ6800410.1"/>
    </source>
</evidence>
<dbReference type="Proteomes" id="UP001140949">
    <property type="component" value="Unassembled WGS sequence"/>
</dbReference>
<feature type="compositionally biased region" description="Basic and acidic residues" evidence="1">
    <location>
        <begin position="139"/>
        <end position="160"/>
    </location>
</feature>
<gene>
    <name evidence="3" type="ORF">M6B38_109630</name>
    <name evidence="2" type="ORF">M6B38_208995</name>
</gene>
<dbReference type="EMBL" id="JANAVB010038819">
    <property type="protein sequence ID" value="KAJ6800410.1"/>
    <property type="molecule type" value="Genomic_DNA"/>
</dbReference>
<feature type="compositionally biased region" description="Polar residues" evidence="1">
    <location>
        <begin position="99"/>
        <end position="110"/>
    </location>
</feature>
<evidence type="ECO:0000313" key="2">
    <source>
        <dbReference type="EMBL" id="KAJ6799033.1"/>
    </source>
</evidence>
<feature type="region of interest" description="Disordered" evidence="1">
    <location>
        <begin position="59"/>
        <end position="111"/>
    </location>
</feature>
<dbReference type="EMBL" id="JANAVB010040019">
    <property type="protein sequence ID" value="KAJ6799033.1"/>
    <property type="molecule type" value="Genomic_DNA"/>
</dbReference>
<dbReference type="AlphaFoldDB" id="A0AAX6E8Z8"/>
<reference evidence="3" key="1">
    <citation type="journal article" date="2023" name="GigaByte">
        <title>Genome assembly of the bearded iris, Iris pallida Lam.</title>
        <authorList>
            <person name="Bruccoleri R.E."/>
            <person name="Oakeley E.J."/>
            <person name="Faust A.M.E."/>
            <person name="Altorfer M."/>
            <person name="Dessus-Babus S."/>
            <person name="Burckhardt D."/>
            <person name="Oertli M."/>
            <person name="Naumann U."/>
            <person name="Petersen F."/>
            <person name="Wong J."/>
        </authorList>
    </citation>
    <scope>NUCLEOTIDE SEQUENCE</scope>
    <source>
        <strain evidence="3">GSM-AAB239-AS_SAM_17_03QT</strain>
    </source>
</reference>
<proteinExistence type="predicted"/>
<protein>
    <submittedName>
        <fullName evidence="3">Uncharacterized protein</fullName>
    </submittedName>
</protein>
<reference evidence="3" key="2">
    <citation type="submission" date="2023-04" db="EMBL/GenBank/DDBJ databases">
        <authorList>
            <person name="Bruccoleri R.E."/>
            <person name="Oakeley E.J."/>
            <person name="Faust A.-M."/>
            <person name="Dessus-Babus S."/>
            <person name="Altorfer M."/>
            <person name="Burckhardt D."/>
            <person name="Oertli M."/>
            <person name="Naumann U."/>
            <person name="Petersen F."/>
            <person name="Wong J."/>
        </authorList>
    </citation>
    <scope>NUCLEOTIDE SEQUENCE</scope>
    <source>
        <strain evidence="3">GSM-AAB239-AS_SAM_17_03QT</strain>
        <tissue evidence="3">Leaf</tissue>
    </source>
</reference>
<sequence length="283" mass="30963">MGCVSSKIITKSASFRDDWSRLSFRRRKGDGVDELILSKNGGEQLVALLCTANSVARRLKEGSTPAHEQPDENKDSSQLEHSTEEAADKNQNDIEDQGSKSMISDSTSPSRRFRTIEDFDAMLAARQQSSGGSQSPVKCELDRVEPAEAKNRGGGDERPGSRRKAMAKELAALSIPSTSSSSFEFSRAGSRLLLGGQAPSPGSYVTPKFGNLDDRAQRAKEAAVAVFDPELIAHFEQAMEQLTMEEDRILEKIIEGLEEFSEEENLGELLMSACTDRVTMTHS</sequence>
<feature type="region of interest" description="Disordered" evidence="1">
    <location>
        <begin position="126"/>
        <end position="165"/>
    </location>
</feature>
<feature type="compositionally biased region" description="Basic and acidic residues" evidence="1">
    <location>
        <begin position="68"/>
        <end position="92"/>
    </location>
</feature>
<evidence type="ECO:0000313" key="4">
    <source>
        <dbReference type="Proteomes" id="UP001140949"/>
    </source>
</evidence>
<evidence type="ECO:0000256" key="1">
    <source>
        <dbReference type="SAM" id="MobiDB-lite"/>
    </source>
</evidence>
<organism evidence="3 4">
    <name type="scientific">Iris pallida</name>
    <name type="common">Sweet iris</name>
    <dbReference type="NCBI Taxonomy" id="29817"/>
    <lineage>
        <taxon>Eukaryota</taxon>
        <taxon>Viridiplantae</taxon>
        <taxon>Streptophyta</taxon>
        <taxon>Embryophyta</taxon>
        <taxon>Tracheophyta</taxon>
        <taxon>Spermatophyta</taxon>
        <taxon>Magnoliopsida</taxon>
        <taxon>Liliopsida</taxon>
        <taxon>Asparagales</taxon>
        <taxon>Iridaceae</taxon>
        <taxon>Iridoideae</taxon>
        <taxon>Irideae</taxon>
        <taxon>Iris</taxon>
    </lineage>
</organism>
<keyword evidence="4" id="KW-1185">Reference proteome</keyword>
<name>A0AAX6E8Z8_IRIPA</name>
<comment type="caution">
    <text evidence="3">The sequence shown here is derived from an EMBL/GenBank/DDBJ whole genome shotgun (WGS) entry which is preliminary data.</text>
</comment>